<dbReference type="EMBL" id="CP046401">
    <property type="protein sequence ID" value="QGY47583.1"/>
    <property type="molecule type" value="Genomic_DNA"/>
</dbReference>
<dbReference type="SUPFAM" id="SSF56935">
    <property type="entry name" value="Porins"/>
    <property type="match status" value="1"/>
</dbReference>
<reference evidence="1 2" key="1">
    <citation type="submission" date="2019-11" db="EMBL/GenBank/DDBJ databases">
        <authorList>
            <person name="Zheng R.K."/>
            <person name="Sun C.M."/>
        </authorList>
    </citation>
    <scope>NUCLEOTIDE SEQUENCE [LARGE SCALE GENOMIC DNA]</scope>
    <source>
        <strain evidence="1 2">WC007</strain>
    </source>
</reference>
<dbReference type="Proteomes" id="UP000428260">
    <property type="component" value="Chromosome"/>
</dbReference>
<dbReference type="AlphaFoldDB" id="A0A6I6K7G7"/>
<protein>
    <recommendedName>
        <fullName evidence="3">Porin</fullName>
    </recommendedName>
</protein>
<accession>A0A6I6K7G7</accession>
<evidence type="ECO:0000313" key="2">
    <source>
        <dbReference type="Proteomes" id="UP000428260"/>
    </source>
</evidence>
<dbReference type="Pfam" id="PF06980">
    <property type="entry name" value="DUF1302"/>
    <property type="match status" value="1"/>
</dbReference>
<gene>
    <name evidence="1" type="ORF">GM418_29115</name>
</gene>
<organism evidence="1 2">
    <name type="scientific">Maribellus comscasis</name>
    <dbReference type="NCBI Taxonomy" id="2681766"/>
    <lineage>
        <taxon>Bacteria</taxon>
        <taxon>Pseudomonadati</taxon>
        <taxon>Bacteroidota</taxon>
        <taxon>Bacteroidia</taxon>
        <taxon>Marinilabiliales</taxon>
        <taxon>Prolixibacteraceae</taxon>
        <taxon>Maribellus</taxon>
    </lineage>
</organism>
<sequence>MKNRILFLLIYYFPIFSFAQDDNLQFRFSGFADTYHAVRSREPYNFMSSRSRLRTELDITKGKSYMFASLNSVYNSLVESEPKIELREAFFQYTTNNWDFKVGKQIVIWGVADGLRITDIISPMDYSEFLARDYDDIRIPVNAFRLMYIKPNYNFELVFVPVSEFFVLPVKEENPWSITHSFETPYQVDMDNTPAQNLKNSEFGSRFSFYLSRIDFSVSALHTWNKMPVFNYGYSQNGDTLLLDENYSRMDMLGIDFSLPVSKFVIRGEVAQYFRELQEINNNRFIKKNTTNILLGVDWYAGNDWTLMAQYYHKLINNYEKSMTNDKNTAYTTLSISKKIFRSTLNLESYSYVDLINKASFTRFSCDYSVTDQIHFMAGYDWFNGDNGMFSYYKDNSEYWVKAKFSF</sequence>
<proteinExistence type="predicted"/>
<name>A0A6I6K7G7_9BACT</name>
<evidence type="ECO:0008006" key="3">
    <source>
        <dbReference type="Google" id="ProtNLM"/>
    </source>
</evidence>
<dbReference type="RefSeq" id="WP_158871607.1">
    <property type="nucleotide sequence ID" value="NZ_CP046401.1"/>
</dbReference>
<keyword evidence="2" id="KW-1185">Reference proteome</keyword>
<evidence type="ECO:0000313" key="1">
    <source>
        <dbReference type="EMBL" id="QGY47583.1"/>
    </source>
</evidence>
<dbReference type="KEGG" id="mcos:GM418_29115"/>
<dbReference type="InterPro" id="IPR010727">
    <property type="entry name" value="DUF1302"/>
</dbReference>